<evidence type="ECO:0000259" key="2">
    <source>
        <dbReference type="PROSITE" id="PS00028"/>
    </source>
</evidence>
<reference evidence="3 4" key="1">
    <citation type="journal article" date="2015" name="Environ. Microbiol.">
        <title>Genome analyses suggest the presence of polyploidy and recent human-driven expansions in eight global populations of the honeybee pathogen Nosema ceranae.</title>
        <authorList>
            <person name="Pelin A."/>
            <person name="Selman M."/>
            <person name="Aris-Brosou S."/>
            <person name="Farinelli L."/>
            <person name="Corradi N."/>
        </authorList>
    </citation>
    <scope>NUCLEOTIDE SEQUENCE [LARGE SCALE GENOMIC DNA]</scope>
    <source>
        <strain evidence="3 4">PA08 1199</strain>
    </source>
</reference>
<evidence type="ECO:0000313" key="4">
    <source>
        <dbReference type="Proteomes" id="UP000034350"/>
    </source>
</evidence>
<dbReference type="Proteomes" id="UP000034350">
    <property type="component" value="Unassembled WGS sequence"/>
</dbReference>
<dbReference type="SMART" id="SM00355">
    <property type="entry name" value="ZnF_C2H2"/>
    <property type="match status" value="2"/>
</dbReference>
<dbReference type="VEuPathDB" id="MicrosporidiaDB:G9O61_00g004040"/>
<organism evidence="3 4">
    <name type="scientific">Vairimorpha ceranae</name>
    <dbReference type="NCBI Taxonomy" id="40302"/>
    <lineage>
        <taxon>Eukaryota</taxon>
        <taxon>Fungi</taxon>
        <taxon>Fungi incertae sedis</taxon>
        <taxon>Microsporidia</taxon>
        <taxon>Nosematidae</taxon>
        <taxon>Vairimorpha</taxon>
    </lineage>
</organism>
<gene>
    <name evidence="3" type="ORF">AAJ76_6900015077</name>
</gene>
<dbReference type="EMBL" id="JPQZ01000069">
    <property type="protein sequence ID" value="KKO74460.1"/>
    <property type="molecule type" value="Genomic_DNA"/>
</dbReference>
<feature type="region of interest" description="Disordered" evidence="1">
    <location>
        <begin position="148"/>
        <end position="175"/>
    </location>
</feature>
<keyword evidence="4" id="KW-1185">Reference proteome</keyword>
<name>A0A0F9WC95_9MICR</name>
<sequence length="275" mass="32237">MSSNDDKRVNSKNIRFEEMNDCIAENIDYTSSLHFFSQMNFSNECGFVIPPKKIIEKHLICYNCGSPPDTDLIKLFLFSAYINNFSLLDNFLKHETKIVDFFSEEKKIHKHSNDIVDNKKFECNSDEPQKKVIRKSAYNSLMSTNLSNMLPENKRKKNKPKKGNMRQDKSKKGKKSLPEIYNKILDNEKESKSLYNKYKKTHQCAFCSVVFLNKVEYNQHLKNKHPENLVSIKKPFKCPFEGCIKTYKNKNGIEYHLIHSHFLSLVDVEKTLMNL</sequence>
<dbReference type="InterPro" id="IPR013087">
    <property type="entry name" value="Znf_C2H2_type"/>
</dbReference>
<evidence type="ECO:0000313" key="3">
    <source>
        <dbReference type="EMBL" id="KKO74460.1"/>
    </source>
</evidence>
<feature type="domain" description="C2H2-type" evidence="2">
    <location>
        <begin position="238"/>
        <end position="261"/>
    </location>
</feature>
<dbReference type="VEuPathDB" id="MicrosporidiaDB:NCER_101926"/>
<dbReference type="OrthoDB" id="3269380at2759"/>
<dbReference type="AlphaFoldDB" id="A0A0F9WC95"/>
<comment type="caution">
    <text evidence="3">The sequence shown here is derived from an EMBL/GenBank/DDBJ whole genome shotgun (WGS) entry which is preliminary data.</text>
</comment>
<feature type="compositionally biased region" description="Basic residues" evidence="1">
    <location>
        <begin position="154"/>
        <end position="164"/>
    </location>
</feature>
<dbReference type="VEuPathDB" id="MicrosporidiaDB:G9O61_00g003960"/>
<dbReference type="Gene3D" id="3.30.160.60">
    <property type="entry name" value="Classic Zinc Finger"/>
    <property type="match status" value="1"/>
</dbReference>
<feature type="domain" description="C2H2-type" evidence="2">
    <location>
        <begin position="204"/>
        <end position="225"/>
    </location>
</feature>
<dbReference type="RefSeq" id="XP_024330202.1">
    <property type="nucleotide sequence ID" value="XM_024476235.1"/>
</dbReference>
<evidence type="ECO:0000256" key="1">
    <source>
        <dbReference type="SAM" id="MobiDB-lite"/>
    </source>
</evidence>
<dbReference type="VEuPathDB" id="MicrosporidiaDB:AAJ76_6900015077"/>
<protein>
    <recommendedName>
        <fullName evidence="2">C2H2-type domain-containing protein</fullName>
    </recommendedName>
</protein>
<accession>A0A0F9WC95</accession>
<dbReference type="PROSITE" id="PS00028">
    <property type="entry name" value="ZINC_FINGER_C2H2_1"/>
    <property type="match status" value="2"/>
</dbReference>
<dbReference type="GeneID" id="36321187"/>
<proteinExistence type="predicted"/>